<evidence type="ECO:0000256" key="1">
    <source>
        <dbReference type="SAM" id="MobiDB-lite"/>
    </source>
</evidence>
<feature type="transmembrane region" description="Helical" evidence="2">
    <location>
        <begin position="815"/>
        <end position="831"/>
    </location>
</feature>
<keyword evidence="4" id="KW-1185">Reference proteome</keyword>
<evidence type="ECO:0000313" key="4">
    <source>
        <dbReference type="Proteomes" id="UP000673552"/>
    </source>
</evidence>
<reference evidence="3 4" key="1">
    <citation type="submission" date="2021-03" db="EMBL/GenBank/DDBJ databases">
        <title>Leishmania (Mundinia) martiniquensis Genome sequencing and assembly.</title>
        <authorList>
            <person name="Almutairi H."/>
            <person name="Gatherer D."/>
        </authorList>
    </citation>
    <scope>NUCLEOTIDE SEQUENCE [LARGE SCALE GENOMIC DNA]</scope>
    <source>
        <strain evidence="3">LSCM1</strain>
    </source>
</reference>
<feature type="transmembrane region" description="Helical" evidence="2">
    <location>
        <begin position="716"/>
        <end position="736"/>
    </location>
</feature>
<keyword evidence="2" id="KW-0472">Membrane</keyword>
<feature type="transmembrane region" description="Helical" evidence="2">
    <location>
        <begin position="686"/>
        <end position="704"/>
    </location>
</feature>
<feature type="region of interest" description="Disordered" evidence="1">
    <location>
        <begin position="273"/>
        <end position="371"/>
    </location>
</feature>
<sequence length="1003" mass="105656">MPVSTATASVAPMGVCEPTRAAATASNAPPLNAVAAVNIDSATPPVREGDDRGLCGTSISIASGSQAPHARRNVSDSRSTGGDGIALEEDAGEEADTEEEEDVVVDELDLYCSTPEFLYPSPTNGIDRSSAAAVLHESSAKAGALHRGRRTVGALSSTRASASLAPSASWTASRHSTQRGVSVDGVDDRGEEGPASGQDIADDEGSSETGDCHVARLPLHAQAAASAGLDNAASSLNCGLRDATAPIVGSSRNNDAGGKKRDGVTRQALLSHERGRCRGNLGVGTGLSSPLPSWQARQRYRSGDSDHRRGGREHCASDDESAGKGAATSQEAAMRSTSATTVDTQVSTAPPLRSSEVGAAAALSPAPEAKNSAYMPPLMAELDGELLQLIKAYYLRKQSTAAAAAPLCPPPRAAAESSSTVMPAHCAGHPPNRMSIGSSSRDTVGDGGSRLAGPVEAAVRDRSGGGSNTPPGSRSLLLPADERGGPSGCPRGPVVAPHTAGPLAEGSDATEKRLQELSARHLGGCPFPHAFAPTDSAALTSAAATGRRLGEDVAHLPPWIGMHRLGAHGEVSRAGYGEATAAAASSFDALQPTAFSAASFYDPTAFDEPSRGPHRAAAVRGAATLADGAASAHHQPRGVTSAGSAGGALSSGIASSLSALSSLPSYSSTSFVRAYVSDISLSLEPAIIVSALTAALNIVVVYFLQQHVLDTRDHLGLFLIGSYMVFSSYYMIYYFLERFSDSFRRIASQDKKFYIIGNLIKAGILISITPFACVHLVKIIVFEEWESNILRNLGCIYAIPDFISMVIVRRMRWSTWVHHACVVLFNYLSIMNNYQHENVCRCVVVYAAFSSFAYCVNVLLASRFLGVSANVARVLSFVALVVYALCCAVNWAWQVYYLRRLLTSGHDHWTVYTYMFFISLVMWDDIVLNKWLLHHARNNAYAASQHLPQPHRMRQQHPPAPAPLMSVRLPQRAGPLYRGQGARTIYTAPQPSPPPTALSSGAP</sequence>
<gene>
    <name evidence="3" type="ORF">LSCM1_08089</name>
</gene>
<feature type="region of interest" description="Disordered" evidence="1">
    <location>
        <begin position="430"/>
        <end position="509"/>
    </location>
</feature>
<dbReference type="AlphaFoldDB" id="A0A836H8C4"/>
<keyword evidence="2" id="KW-1133">Transmembrane helix</keyword>
<feature type="compositionally biased region" description="Basic and acidic residues" evidence="1">
    <location>
        <begin position="301"/>
        <end position="317"/>
    </location>
</feature>
<dbReference type="KEGG" id="lmat:92517942"/>
<feature type="region of interest" description="Disordered" evidence="1">
    <location>
        <begin position="140"/>
        <end position="211"/>
    </location>
</feature>
<evidence type="ECO:0000313" key="3">
    <source>
        <dbReference type="EMBL" id="KAG5487724.1"/>
    </source>
</evidence>
<dbReference type="OrthoDB" id="267178at2759"/>
<feature type="compositionally biased region" description="Polar residues" evidence="1">
    <location>
        <begin position="327"/>
        <end position="348"/>
    </location>
</feature>
<name>A0A836H8C4_9TRYP</name>
<dbReference type="RefSeq" id="XP_067181535.1">
    <property type="nucleotide sequence ID" value="XM_067325430.1"/>
</dbReference>
<accession>A0A836H8C4</accession>
<feature type="region of interest" description="Disordered" evidence="1">
    <location>
        <begin position="984"/>
        <end position="1003"/>
    </location>
</feature>
<keyword evidence="2" id="KW-0812">Transmembrane</keyword>
<dbReference type="GeneID" id="92517942"/>
<feature type="compositionally biased region" description="Low complexity" evidence="1">
    <location>
        <begin position="154"/>
        <end position="173"/>
    </location>
</feature>
<feature type="compositionally biased region" description="Polar residues" evidence="1">
    <location>
        <begin position="286"/>
        <end position="296"/>
    </location>
</feature>
<proteinExistence type="predicted"/>
<dbReference type="Proteomes" id="UP000673552">
    <property type="component" value="Chromosome 3"/>
</dbReference>
<feature type="compositionally biased region" description="Low complexity" evidence="1">
    <location>
        <begin position="359"/>
        <end position="369"/>
    </location>
</feature>
<organism evidence="3 4">
    <name type="scientific">Leishmania martiniquensis</name>
    <dbReference type="NCBI Taxonomy" id="1580590"/>
    <lineage>
        <taxon>Eukaryota</taxon>
        <taxon>Discoba</taxon>
        <taxon>Euglenozoa</taxon>
        <taxon>Kinetoplastea</taxon>
        <taxon>Metakinetoplastina</taxon>
        <taxon>Trypanosomatida</taxon>
        <taxon>Trypanosomatidae</taxon>
        <taxon>Leishmaniinae</taxon>
        <taxon>Leishmania</taxon>
    </lineage>
</organism>
<feature type="transmembrane region" description="Helical" evidence="2">
    <location>
        <begin position="843"/>
        <end position="862"/>
    </location>
</feature>
<dbReference type="EMBL" id="JAFEUZ010000003">
    <property type="protein sequence ID" value="KAG5487724.1"/>
    <property type="molecule type" value="Genomic_DNA"/>
</dbReference>
<protein>
    <submittedName>
        <fullName evidence="3">Uncharacterized protein</fullName>
    </submittedName>
</protein>
<feature type="region of interest" description="Disordered" evidence="1">
    <location>
        <begin position="60"/>
        <end position="100"/>
    </location>
</feature>
<feature type="compositionally biased region" description="Acidic residues" evidence="1">
    <location>
        <begin position="86"/>
        <end position="100"/>
    </location>
</feature>
<feature type="transmembrane region" description="Helical" evidence="2">
    <location>
        <begin position="756"/>
        <end position="777"/>
    </location>
</feature>
<comment type="caution">
    <text evidence="3">The sequence shown here is derived from an EMBL/GenBank/DDBJ whole genome shotgun (WGS) entry which is preliminary data.</text>
</comment>
<feature type="transmembrane region" description="Helical" evidence="2">
    <location>
        <begin position="909"/>
        <end position="928"/>
    </location>
</feature>
<evidence type="ECO:0000256" key="2">
    <source>
        <dbReference type="SAM" id="Phobius"/>
    </source>
</evidence>
<feature type="transmembrane region" description="Helical" evidence="2">
    <location>
        <begin position="874"/>
        <end position="897"/>
    </location>
</feature>